<organism evidence="2 3">
    <name type="scientific">Globodera rostochiensis</name>
    <name type="common">Golden nematode worm</name>
    <name type="synonym">Heterodera rostochiensis</name>
    <dbReference type="NCBI Taxonomy" id="31243"/>
    <lineage>
        <taxon>Eukaryota</taxon>
        <taxon>Metazoa</taxon>
        <taxon>Ecdysozoa</taxon>
        <taxon>Nematoda</taxon>
        <taxon>Chromadorea</taxon>
        <taxon>Rhabditida</taxon>
        <taxon>Tylenchina</taxon>
        <taxon>Tylenchomorpha</taxon>
        <taxon>Tylenchoidea</taxon>
        <taxon>Heteroderidae</taxon>
        <taxon>Heteroderinae</taxon>
        <taxon>Globodera</taxon>
    </lineage>
</organism>
<dbReference type="AlphaFoldDB" id="A0A914GZE2"/>
<dbReference type="Proteomes" id="UP000887572">
    <property type="component" value="Unplaced"/>
</dbReference>
<proteinExistence type="predicted"/>
<keyword evidence="2" id="KW-1185">Reference proteome</keyword>
<feature type="region of interest" description="Disordered" evidence="1">
    <location>
        <begin position="56"/>
        <end position="75"/>
    </location>
</feature>
<evidence type="ECO:0000256" key="1">
    <source>
        <dbReference type="SAM" id="MobiDB-lite"/>
    </source>
</evidence>
<name>A0A914GZE2_GLORO</name>
<protein>
    <submittedName>
        <fullName evidence="3">Uncharacterized protein</fullName>
    </submittedName>
</protein>
<accession>A0A914GZE2</accession>
<sequence>MHRLSRPVPSVAPFTSSSSSYWARRALLAANVVDGINSAAEAVEAQSMYRTDGLAEFEGKTKAPAGPSPPLRRKVKMRRSEKRCVDICGSDICGPDICGPDICGFRQNRHLRPDICGADICGPDICDPTFAAQTLAA</sequence>
<reference evidence="3" key="1">
    <citation type="submission" date="2022-11" db="UniProtKB">
        <authorList>
            <consortium name="WormBaseParasite"/>
        </authorList>
    </citation>
    <scope>IDENTIFICATION</scope>
</reference>
<dbReference type="WBParaSite" id="Gr19_v10_g12515.t1">
    <property type="protein sequence ID" value="Gr19_v10_g12515.t1"/>
    <property type="gene ID" value="Gr19_v10_g12515"/>
</dbReference>
<evidence type="ECO:0000313" key="3">
    <source>
        <dbReference type="WBParaSite" id="Gr19_v10_g12515.t1"/>
    </source>
</evidence>
<evidence type="ECO:0000313" key="2">
    <source>
        <dbReference type="Proteomes" id="UP000887572"/>
    </source>
</evidence>